<feature type="domain" description="EGF-like" evidence="24">
    <location>
        <begin position="807"/>
        <end position="843"/>
    </location>
</feature>
<dbReference type="GO" id="GO:0005509">
    <property type="term" value="F:calcium ion binding"/>
    <property type="evidence" value="ECO:0007669"/>
    <property type="project" value="InterPro"/>
</dbReference>
<dbReference type="InterPro" id="IPR009030">
    <property type="entry name" value="Growth_fac_rcpt_cys_sf"/>
</dbReference>
<evidence type="ECO:0000313" key="26">
    <source>
        <dbReference type="EnsemblMetazoa" id="CLYHEMP002032.1"/>
    </source>
</evidence>
<dbReference type="FunFam" id="2.10.25.10:FF:000080">
    <property type="entry name" value="Neurogenic locus notch 1"/>
    <property type="match status" value="1"/>
</dbReference>
<feature type="disulfide bond" evidence="19">
    <location>
        <begin position="721"/>
        <end position="730"/>
    </location>
</feature>
<dbReference type="GO" id="GO:0048468">
    <property type="term" value="P:cell development"/>
    <property type="evidence" value="ECO:0007669"/>
    <property type="project" value="UniProtKB-ARBA"/>
</dbReference>
<dbReference type="Pfam" id="PF21700">
    <property type="entry name" value="EGF_DL_JAG"/>
    <property type="match status" value="1"/>
</dbReference>
<dbReference type="GO" id="GO:0048732">
    <property type="term" value="P:gland development"/>
    <property type="evidence" value="ECO:0007669"/>
    <property type="project" value="UniProtKB-ARBA"/>
</dbReference>
<dbReference type="InterPro" id="IPR051830">
    <property type="entry name" value="NOTCH_homolog"/>
</dbReference>
<dbReference type="EnsemblMetazoa" id="CLYHEMT002032.1">
    <property type="protein sequence ID" value="CLYHEMP002032.1"/>
    <property type="gene ID" value="CLYHEMG002032"/>
</dbReference>
<dbReference type="GO" id="GO:0016324">
    <property type="term" value="C:apical plasma membrane"/>
    <property type="evidence" value="ECO:0007669"/>
    <property type="project" value="UniProtKB-SubCell"/>
</dbReference>
<dbReference type="SMART" id="SM00179">
    <property type="entry name" value="EGF_CA"/>
    <property type="match status" value="20"/>
</dbReference>
<dbReference type="OrthoDB" id="283575at2759"/>
<dbReference type="FunFam" id="2.10.25.10:FF:000095">
    <property type="entry name" value="Notch, isoform B"/>
    <property type="match status" value="1"/>
</dbReference>
<evidence type="ECO:0000256" key="16">
    <source>
        <dbReference type="ARBA" id="ARBA00023136"/>
    </source>
</evidence>
<dbReference type="FunFam" id="2.10.25.10:FF:000247">
    <property type="entry name" value="Delta/notch like EGF repeat containing"/>
    <property type="match status" value="1"/>
</dbReference>
<dbReference type="PRINTS" id="PR00010">
    <property type="entry name" value="EGFBLOOD"/>
</dbReference>
<name>A0A7M5WIK7_9CNID</name>
<dbReference type="GO" id="GO:0080090">
    <property type="term" value="P:regulation of primary metabolic process"/>
    <property type="evidence" value="ECO:0007669"/>
    <property type="project" value="UniProtKB-ARBA"/>
</dbReference>
<feature type="disulfide bond" evidence="19">
    <location>
        <begin position="450"/>
        <end position="459"/>
    </location>
</feature>
<keyword evidence="10 21" id="KW-0677">Repeat</keyword>
<dbReference type="SMART" id="SM00214">
    <property type="entry name" value="VWC"/>
    <property type="match status" value="1"/>
</dbReference>
<feature type="disulfide bond" evidence="19">
    <location>
        <begin position="1077"/>
        <end position="1086"/>
    </location>
</feature>
<keyword evidence="5" id="KW-0964">Secreted</keyword>
<sequence length="1460" mass="162464">MYKFVHINIFYISRLFFIIYFHAPQFVYTGSEGEVRIVLDSLSNPYGVTSENKCCDGGTRDTLTSKCRTPCRMQVKFCITPGDFYQVQQCTMGKRTSETFQGNEISFELPDLNLKEPVYENYQQISNTTNLEKFEKADALVFRIKHALREEVFFQLLIEILHVPDEPQAKPEVISKYTTSIPFNPHGIWRKNRTDNQYGPNLEYSLKVKCDKDYGGSACAFFCVPRDKWDGHFDCDENKRLVCHAGYTGQFCNIPMCDPTCENGHCLSPYKCSCSRGWKGYTCGECVVGPGCLHGTCDEPYECNCSEGWSGGTCDTCVKAPGCVHGACNLPDECNCDIGWTGENCDQKVTCDMQPCENGALCLQHSDNYTCQCPKGLAGIHCEIDILDHCDPFPCTKSSAICLDKPFGYECSCPLGWGGVNCTERDMCSLDPCVNSHECNNIGNDYYCSCKHGWSGKNCTQNSNDCHGQCQNNATCVDKVSEYLCECQPGFSGKNCEINVNECAVSPCQNQGVCKDQINGYKCICQTGFSGKNCSVVFDRCSEIPCKNDGLCTRFHNDYKCKCAKGWTGRNCDNPIHTVGRLQECKNDPCRHGSTCYMQAGKEKCHCTAGYTGRYCQIDIDDCVTHKCQNSAQCIDRVDSYECVCPPGFNGKHCQNNVNECENNPCQNGGNCTDGINGYTCQCPIAYRGHDCSYNINDCKNIVCENGGTCLDGINKYSCKCAEGFMGQFCEIQANQCLNRSCTHGKCLQQRGGYACVCDLGYIGEFCEEEINECLGITCHNKGKCVDKIGQYECNCSKEFYGPNCQHINACLKNPCQNKGVCFNEGDGYQCKCQSGFFGKNCEKAEDSCMVATYNSTTKGSSLVPRGVCGKHGKCVSLSVNEFKCKCEKGWTGDSCSTNINYCQGNLCRNGGTCLQINDGYICKCGTPFSGRYCELSIRKCDRRPCDNGGLCIDLPNDYNCSCINGWKGKTCNSRSNNCDSSPCLHGGNCTDFGNTFQCHCPEGFVGATCAERKDLCKTTSCLNGGTCLSSNDSFACLCPTGFSGTYCEKDIDYCASNPCKNQAACQDGIGSYHCICQTGYVGSDCQYPVDQCNPNPCAGGSTCQNVAGSYRCACPEGRYGPKCDNVKLQTCVYQNETFYDNEIWKSDCNQCRCKNGKVTCNEVECGPVNCYRKEKQNSDCVCREKPDADCITPPCPKWGECVTYKTSSIHNGGCKPALKEPSLSKDCSSLNIKFEKVLLPPGILVEEICEELRYSDVLQDPLLKREIILECQRFTSDANQNELIVSVYAKDRAVDVSVVLAEFYKYETRRGSVLHKLNRTTTKVFVRRHTLVKFRPPDRLNLLVPILTGLVVISLMILFGVCVYYNIRRRSQQALNSEVFFTQKQNEFPTKGQFSTKDHKPCKSLDHSEKDEHEDKSNRYHYKKPFDKGVPSSSRLSTINEFVPDKLYMSDTNDKFSHC</sequence>
<evidence type="ECO:0000256" key="3">
    <source>
        <dbReference type="ARBA" id="ARBA00022473"/>
    </source>
</evidence>
<feature type="disulfide bond" evidence="19">
    <location>
        <begin position="833"/>
        <end position="842"/>
    </location>
</feature>
<keyword evidence="8 21" id="KW-0812">Transmembrane</keyword>
<evidence type="ECO:0000256" key="2">
    <source>
        <dbReference type="ARBA" id="ARBA00004613"/>
    </source>
</evidence>
<evidence type="ECO:0000256" key="9">
    <source>
        <dbReference type="ARBA" id="ARBA00022729"/>
    </source>
</evidence>
<dbReference type="GO" id="GO:0030182">
    <property type="term" value="P:neuron differentiation"/>
    <property type="evidence" value="ECO:0007669"/>
    <property type="project" value="UniProtKB-ARBA"/>
</dbReference>
<evidence type="ECO:0000256" key="7">
    <source>
        <dbReference type="ARBA" id="ARBA00022553"/>
    </source>
</evidence>
<dbReference type="InterPro" id="IPR001774">
    <property type="entry name" value="DSL"/>
</dbReference>
<keyword evidence="9 21" id="KW-0732">Signal</keyword>
<comment type="caution">
    <text evidence="19">Lacks conserved residue(s) required for the propagation of feature annotation.</text>
</comment>
<dbReference type="GO" id="GO:0048592">
    <property type="term" value="P:eye morphogenesis"/>
    <property type="evidence" value="ECO:0007669"/>
    <property type="project" value="UniProtKB-ARBA"/>
</dbReference>
<feature type="disulfide bond" evidence="19">
    <location>
        <begin position="607"/>
        <end position="616"/>
    </location>
</feature>
<keyword evidence="3 21" id="KW-0217">Developmental protein</keyword>
<dbReference type="FunFam" id="2.10.25.10:FF:000472">
    <property type="entry name" value="Uncharacterized protein, isoform A"/>
    <property type="match status" value="1"/>
</dbReference>
<dbReference type="PROSITE" id="PS50026">
    <property type="entry name" value="EGF_3"/>
    <property type="match status" value="20"/>
</dbReference>
<feature type="domain" description="EGF-like" evidence="24">
    <location>
        <begin position="581"/>
        <end position="617"/>
    </location>
</feature>
<feature type="domain" description="EGF-like" evidence="24">
    <location>
        <begin position="975"/>
        <end position="1011"/>
    </location>
</feature>
<evidence type="ECO:0000256" key="15">
    <source>
        <dbReference type="ARBA" id="ARBA00022989"/>
    </source>
</evidence>
<evidence type="ECO:0000256" key="10">
    <source>
        <dbReference type="ARBA" id="ARBA00022737"/>
    </source>
</evidence>
<dbReference type="FunFam" id="2.10.25.10:FF:000391">
    <property type="entry name" value="Weary, isoform C"/>
    <property type="match status" value="1"/>
</dbReference>
<feature type="disulfide bond" evidence="19">
    <location>
        <begin position="758"/>
        <end position="767"/>
    </location>
</feature>
<comment type="subcellular location">
    <subcellularLocation>
        <location evidence="1">Apical cell membrane</location>
        <topology evidence="1">Single-pass type I membrane protein</topology>
    </subcellularLocation>
    <subcellularLocation>
        <location evidence="21">Membrane</location>
        <topology evidence="21">Single-pass type I membrane protein</topology>
    </subcellularLocation>
    <subcellularLocation>
        <location evidence="2">Secreted</location>
    </subcellularLocation>
</comment>
<feature type="domain" description="EGF-like" evidence="24">
    <location>
        <begin position="619"/>
        <end position="655"/>
    </location>
</feature>
<accession>A0A7M5WIK7</accession>
<dbReference type="Pfam" id="PF12661">
    <property type="entry name" value="hEGF"/>
    <property type="match status" value="6"/>
</dbReference>
<keyword evidence="13" id="KW-0832">Ubl conjugation</keyword>
<keyword evidence="18" id="KW-0325">Glycoprotein</keyword>
<evidence type="ECO:0000259" key="24">
    <source>
        <dbReference type="PROSITE" id="PS50026"/>
    </source>
</evidence>
<feature type="domain" description="EGF-like" evidence="24">
    <location>
        <begin position="424"/>
        <end position="460"/>
    </location>
</feature>
<dbReference type="PANTHER" id="PTHR24033:SF151">
    <property type="entry name" value="NOTCH 2"/>
    <property type="match status" value="1"/>
</dbReference>
<dbReference type="Pfam" id="PF01414">
    <property type="entry name" value="DSL"/>
    <property type="match status" value="1"/>
</dbReference>
<feature type="domain" description="EGF-like" evidence="24">
    <location>
        <begin position="860"/>
        <end position="897"/>
    </location>
</feature>
<dbReference type="PROSITE" id="PS51051">
    <property type="entry name" value="DSL"/>
    <property type="match status" value="1"/>
</dbReference>
<keyword evidence="7" id="KW-0597">Phosphoprotein</keyword>
<feature type="domain" description="EGF-like" evidence="24">
    <location>
        <begin position="537"/>
        <end position="573"/>
    </location>
</feature>
<dbReference type="FunFam" id="2.10.25.10:FF:000321">
    <property type="entry name" value="Protein delta homolog 1"/>
    <property type="match status" value="2"/>
</dbReference>
<feature type="disulfide bond" evidence="19">
    <location>
        <begin position="683"/>
        <end position="692"/>
    </location>
</feature>
<feature type="domain" description="EGF-like" evidence="24">
    <location>
        <begin position="1051"/>
        <end position="1087"/>
    </location>
</feature>
<dbReference type="InterPro" id="IPR018097">
    <property type="entry name" value="EGF_Ca-bd_CS"/>
</dbReference>
<dbReference type="EnsemblMetazoa" id="CLYHEMT002032.2">
    <property type="protein sequence ID" value="CLYHEMP002032.2"/>
    <property type="gene ID" value="CLYHEMG002032"/>
</dbReference>
<dbReference type="InterPro" id="IPR001007">
    <property type="entry name" value="VWF_dom"/>
</dbReference>
<feature type="disulfide bond" evidence="20">
    <location>
        <begin position="210"/>
        <end position="219"/>
    </location>
</feature>
<evidence type="ECO:0000256" key="14">
    <source>
        <dbReference type="ARBA" id="ARBA00022976"/>
    </source>
</evidence>
<evidence type="ECO:0000256" key="12">
    <source>
        <dbReference type="ARBA" id="ARBA00022837"/>
    </source>
</evidence>
<feature type="disulfide bond" evidence="19">
    <location>
        <begin position="413"/>
        <end position="422"/>
    </location>
</feature>
<evidence type="ECO:0000256" key="1">
    <source>
        <dbReference type="ARBA" id="ARBA00004247"/>
    </source>
</evidence>
<dbReference type="GO" id="GO:0009967">
    <property type="term" value="P:positive regulation of signal transduction"/>
    <property type="evidence" value="ECO:0007669"/>
    <property type="project" value="UniProtKB-ARBA"/>
</dbReference>
<dbReference type="PROSITE" id="PS00010">
    <property type="entry name" value="ASX_HYDROXYL"/>
    <property type="match status" value="13"/>
</dbReference>
<organism evidence="26 27">
    <name type="scientific">Clytia hemisphaerica</name>
    <dbReference type="NCBI Taxonomy" id="252671"/>
    <lineage>
        <taxon>Eukaryota</taxon>
        <taxon>Metazoa</taxon>
        <taxon>Cnidaria</taxon>
        <taxon>Hydrozoa</taxon>
        <taxon>Hydroidolina</taxon>
        <taxon>Leptothecata</taxon>
        <taxon>Obeliida</taxon>
        <taxon>Clytiidae</taxon>
        <taxon>Clytia</taxon>
    </lineage>
</organism>
<evidence type="ECO:0000256" key="23">
    <source>
        <dbReference type="SAM" id="Phobius"/>
    </source>
</evidence>
<keyword evidence="14" id="KW-0914">Notch signaling pathway</keyword>
<dbReference type="FunFam" id="2.10.25.10:FF:000368">
    <property type="entry name" value="Delta-like 3 (Drosophila), isoform CRA_b"/>
    <property type="match status" value="1"/>
</dbReference>
<reference evidence="26" key="1">
    <citation type="submission" date="2021-01" db="UniProtKB">
        <authorList>
            <consortium name="EnsemblMetazoa"/>
        </authorList>
    </citation>
    <scope>IDENTIFICATION</scope>
</reference>
<proteinExistence type="predicted"/>
<dbReference type="RefSeq" id="XP_066936263.1">
    <property type="nucleotide sequence ID" value="XM_067080162.1"/>
</dbReference>
<feature type="disulfide bond" evidence="20">
    <location>
        <begin position="243"/>
        <end position="252"/>
    </location>
</feature>
<feature type="domain" description="EGF-like" evidence="24">
    <location>
        <begin position="462"/>
        <end position="497"/>
    </location>
</feature>
<evidence type="ECO:0000256" key="20">
    <source>
        <dbReference type="PROSITE-ProRule" id="PRU00377"/>
    </source>
</evidence>
<dbReference type="GO" id="GO:0007219">
    <property type="term" value="P:Notch signaling pathway"/>
    <property type="evidence" value="ECO:0007669"/>
    <property type="project" value="UniProtKB-KW"/>
</dbReference>
<dbReference type="PRINTS" id="PR02059">
    <property type="entry name" value="JAGGEDFAMILY"/>
</dbReference>
<dbReference type="Gene3D" id="2.10.25.10">
    <property type="entry name" value="Laminin"/>
    <property type="match status" value="22"/>
</dbReference>
<keyword evidence="17 19" id="KW-1015">Disulfide bond</keyword>
<evidence type="ECO:0000256" key="21">
    <source>
        <dbReference type="RuleBase" id="RU280815"/>
    </source>
</evidence>
<keyword evidence="4" id="KW-1003">Cell membrane</keyword>
<feature type="domain" description="EGF-like" evidence="24">
    <location>
        <begin position="695"/>
        <end position="731"/>
    </location>
</feature>
<evidence type="ECO:0000256" key="5">
    <source>
        <dbReference type="ARBA" id="ARBA00022525"/>
    </source>
</evidence>
<dbReference type="PROSITE" id="PS00022">
    <property type="entry name" value="EGF_1"/>
    <property type="match status" value="22"/>
</dbReference>
<feature type="domain" description="EGF-like" evidence="24">
    <location>
        <begin position="770"/>
        <end position="806"/>
    </location>
</feature>
<feature type="domain" description="EGF-like" evidence="24">
    <location>
        <begin position="937"/>
        <end position="973"/>
    </location>
</feature>
<dbReference type="InterPro" id="IPR000152">
    <property type="entry name" value="EGF-type_Asp/Asn_hydroxyl_site"/>
</dbReference>
<evidence type="ECO:0000256" key="19">
    <source>
        <dbReference type="PROSITE-ProRule" id="PRU00076"/>
    </source>
</evidence>
<dbReference type="Proteomes" id="UP000594262">
    <property type="component" value="Unplaced"/>
</dbReference>
<feature type="disulfide bond" evidence="20">
    <location>
        <begin position="223"/>
        <end position="235"/>
    </location>
</feature>
<feature type="disulfide bond" evidence="19">
    <location>
        <begin position="1039"/>
        <end position="1048"/>
    </location>
</feature>
<evidence type="ECO:0000256" key="17">
    <source>
        <dbReference type="ARBA" id="ARBA00023157"/>
    </source>
</evidence>
<dbReference type="InterPro" id="IPR026219">
    <property type="entry name" value="Jagged/Serrate"/>
</dbReference>
<dbReference type="GO" id="GO:0005112">
    <property type="term" value="F:Notch binding"/>
    <property type="evidence" value="ECO:0007669"/>
    <property type="project" value="InterPro"/>
</dbReference>
<keyword evidence="6 19" id="KW-0245">EGF-like domain</keyword>
<dbReference type="PANTHER" id="PTHR24033">
    <property type="entry name" value="EGF-LIKE DOMAIN-CONTAINING PROTEIN"/>
    <property type="match status" value="1"/>
</dbReference>
<feature type="domain" description="EGF-like" evidence="24">
    <location>
        <begin position="657"/>
        <end position="693"/>
    </location>
</feature>
<dbReference type="FunFam" id="2.10.25.10:FF:000122">
    <property type="entry name" value="Protein crumbs homolog 2"/>
    <property type="match status" value="2"/>
</dbReference>
<dbReference type="GO" id="GO:0051093">
    <property type="term" value="P:negative regulation of developmental process"/>
    <property type="evidence" value="ECO:0007669"/>
    <property type="project" value="UniProtKB-ARBA"/>
</dbReference>
<feature type="domain" description="EGF-like" evidence="24">
    <location>
        <begin position="733"/>
        <end position="768"/>
    </location>
</feature>
<dbReference type="GeneID" id="136824004"/>
<keyword evidence="27" id="KW-1185">Reference proteome</keyword>
<feature type="domain" description="DSL" evidence="25">
    <location>
        <begin position="208"/>
        <end position="252"/>
    </location>
</feature>
<comment type="function">
    <text evidence="21">Putative Notch ligand involved in the mediation of Notch signaling.</text>
</comment>
<keyword evidence="11" id="KW-0221">Differentiation</keyword>
<evidence type="ECO:0000259" key="25">
    <source>
        <dbReference type="PROSITE" id="PS51051"/>
    </source>
</evidence>
<evidence type="ECO:0000256" key="11">
    <source>
        <dbReference type="ARBA" id="ARBA00022782"/>
    </source>
</evidence>
<feature type="domain" description="EGF-like" evidence="24">
    <location>
        <begin position="1089"/>
        <end position="1125"/>
    </location>
</feature>
<feature type="disulfide bond" evidence="19">
    <location>
        <begin position="963"/>
        <end position="972"/>
    </location>
</feature>
<feature type="disulfide bond" evidence="19">
    <location>
        <begin position="1001"/>
        <end position="1010"/>
    </location>
</feature>
<dbReference type="SMART" id="SM00051">
    <property type="entry name" value="DSL"/>
    <property type="match status" value="1"/>
</dbReference>
<feature type="disulfide bond" evidence="19">
    <location>
        <begin position="373"/>
        <end position="382"/>
    </location>
</feature>
<keyword evidence="12" id="KW-0106">Calcium</keyword>
<evidence type="ECO:0000256" key="13">
    <source>
        <dbReference type="ARBA" id="ARBA00022843"/>
    </source>
</evidence>
<feature type="disulfide bond" evidence="19">
    <location>
        <begin position="645"/>
        <end position="654"/>
    </location>
</feature>
<evidence type="ECO:0000256" key="4">
    <source>
        <dbReference type="ARBA" id="ARBA00022475"/>
    </source>
</evidence>
<feature type="disulfide bond" evidence="19">
    <location>
        <begin position="525"/>
        <end position="534"/>
    </location>
</feature>
<feature type="disulfide bond" evidence="19">
    <location>
        <begin position="925"/>
        <end position="934"/>
    </location>
</feature>
<feature type="disulfide bond" evidence="19">
    <location>
        <begin position="737"/>
        <end position="747"/>
    </location>
</feature>
<dbReference type="InterPro" id="IPR001881">
    <property type="entry name" value="EGF-like_Ca-bd_dom"/>
</dbReference>
<keyword evidence="15 21" id="KW-1133">Transmembrane helix</keyword>
<feature type="disulfide bond" evidence="19">
    <location>
        <begin position="563"/>
        <end position="572"/>
    </location>
</feature>
<dbReference type="GO" id="GO:0008593">
    <property type="term" value="P:regulation of Notch signaling pathway"/>
    <property type="evidence" value="ECO:0007669"/>
    <property type="project" value="UniProtKB-ARBA"/>
</dbReference>
<dbReference type="InterPro" id="IPR056986">
    <property type="entry name" value="JAG1_1/2_dom"/>
</dbReference>
<dbReference type="SUPFAM" id="SSF57184">
    <property type="entry name" value="Growth factor receptor domain"/>
    <property type="match status" value="2"/>
</dbReference>
<dbReference type="GO" id="GO:0003002">
    <property type="term" value="P:regionalization"/>
    <property type="evidence" value="ECO:0007669"/>
    <property type="project" value="UniProtKB-ARBA"/>
</dbReference>
<feature type="compositionally biased region" description="Basic and acidic residues" evidence="22">
    <location>
        <begin position="1397"/>
        <end position="1419"/>
    </location>
</feature>
<evidence type="ECO:0000256" key="18">
    <source>
        <dbReference type="ARBA" id="ARBA00023180"/>
    </source>
</evidence>
<feature type="transmembrane region" description="Helical" evidence="23">
    <location>
        <begin position="1343"/>
        <end position="1368"/>
    </location>
</feature>
<dbReference type="FunFam" id="2.10.25.10:FF:000565">
    <property type="entry name" value="Predicted protein"/>
    <property type="match status" value="1"/>
</dbReference>
<feature type="domain" description="EGF-like" evidence="24">
    <location>
        <begin position="1013"/>
        <end position="1049"/>
    </location>
</feature>
<feature type="domain" description="EGF-like" evidence="24">
    <location>
        <begin position="499"/>
        <end position="535"/>
    </location>
</feature>
<dbReference type="GO" id="GO:0060255">
    <property type="term" value="P:regulation of macromolecule metabolic process"/>
    <property type="evidence" value="ECO:0007669"/>
    <property type="project" value="UniProtKB-ARBA"/>
</dbReference>
<feature type="disulfide bond" evidence="19">
    <location>
        <begin position="1115"/>
        <end position="1124"/>
    </location>
</feature>
<dbReference type="SMART" id="SM00181">
    <property type="entry name" value="EGF"/>
    <property type="match status" value="23"/>
</dbReference>
<evidence type="ECO:0000313" key="27">
    <source>
        <dbReference type="Proteomes" id="UP000594262"/>
    </source>
</evidence>
<dbReference type="FunFam" id="2.10.25.10:FF:000045">
    <property type="entry name" value="Slit guidance ligand 2"/>
    <property type="match status" value="1"/>
</dbReference>
<feature type="domain" description="EGF-like" evidence="24">
    <location>
        <begin position="386"/>
        <end position="423"/>
    </location>
</feature>
<dbReference type="Pfam" id="PF23575">
    <property type="entry name" value="JAG1"/>
    <property type="match status" value="1"/>
</dbReference>
<feature type="region of interest" description="Disordered" evidence="22">
    <location>
        <begin position="1392"/>
        <end position="1434"/>
    </location>
</feature>
<dbReference type="GO" id="GO:0051241">
    <property type="term" value="P:negative regulation of multicellular organismal process"/>
    <property type="evidence" value="ECO:0007669"/>
    <property type="project" value="UniProtKB-ARBA"/>
</dbReference>
<dbReference type="GO" id="GO:0120025">
    <property type="term" value="C:plasma membrane bounded cell projection"/>
    <property type="evidence" value="ECO:0007669"/>
    <property type="project" value="UniProtKB-ARBA"/>
</dbReference>
<dbReference type="InterPro" id="IPR000742">
    <property type="entry name" value="EGF"/>
</dbReference>
<dbReference type="GO" id="GO:0005576">
    <property type="term" value="C:extracellular region"/>
    <property type="evidence" value="ECO:0007669"/>
    <property type="project" value="UniProtKB-SubCell"/>
</dbReference>
<keyword evidence="16 21" id="KW-0472">Membrane</keyword>
<dbReference type="InterPro" id="IPR013032">
    <property type="entry name" value="EGF-like_CS"/>
</dbReference>
<feature type="disulfide bond" evidence="19">
    <location>
        <begin position="466"/>
        <end position="476"/>
    </location>
</feature>
<dbReference type="CDD" id="cd00054">
    <property type="entry name" value="EGF_CA"/>
    <property type="match status" value="14"/>
</dbReference>
<feature type="domain" description="EGF-like" evidence="24">
    <location>
        <begin position="347"/>
        <end position="383"/>
    </location>
</feature>
<feature type="disulfide bond" evidence="19">
    <location>
        <begin position="887"/>
        <end position="896"/>
    </location>
</feature>
<feature type="disulfide bond" evidence="19">
    <location>
        <begin position="796"/>
        <end position="805"/>
    </location>
</feature>
<feature type="domain" description="EGF-like" evidence="24">
    <location>
        <begin position="899"/>
        <end position="935"/>
    </location>
</feature>
<dbReference type="Pfam" id="PF00008">
    <property type="entry name" value="EGF"/>
    <property type="match status" value="8"/>
</dbReference>
<dbReference type="PROSITE" id="PS01187">
    <property type="entry name" value="EGF_CA"/>
    <property type="match status" value="3"/>
</dbReference>
<dbReference type="PROSITE" id="PS01186">
    <property type="entry name" value="EGF_2"/>
    <property type="match status" value="16"/>
</dbReference>
<dbReference type="SMART" id="SM00215">
    <property type="entry name" value="VWC_out"/>
    <property type="match status" value="1"/>
</dbReference>
<feature type="disulfide bond" evidence="19">
    <location>
        <begin position="487"/>
        <end position="496"/>
    </location>
</feature>
<evidence type="ECO:0000256" key="22">
    <source>
        <dbReference type="SAM" id="MobiDB-lite"/>
    </source>
</evidence>
<dbReference type="SUPFAM" id="SSF57196">
    <property type="entry name" value="EGF/Laminin"/>
    <property type="match status" value="14"/>
</dbReference>
<protein>
    <recommendedName>
        <fullName evidence="21">Delta-like protein</fullName>
    </recommendedName>
</protein>
<evidence type="ECO:0000256" key="8">
    <source>
        <dbReference type="ARBA" id="ARBA00022692"/>
    </source>
</evidence>
<evidence type="ECO:0000256" key="6">
    <source>
        <dbReference type="ARBA" id="ARBA00022536"/>
    </source>
</evidence>